<protein>
    <submittedName>
        <fullName evidence="2">Lactate utilization protein C</fullName>
    </submittedName>
</protein>
<dbReference type="PANTHER" id="PTHR43682:SF1">
    <property type="entry name" value="LACTATE UTILIZATION PROTEIN C"/>
    <property type="match status" value="1"/>
</dbReference>
<sequence>MADSRNEVLSRIRSRQWDGLAAPDLNQAWTRYDDPQHQFAETLKMVGGRCVVVNSVEEACADLRHFEPFAAAKKTVSCVPGVGCSNFDLASVTDPHLLEDVDFAILPGELAVAENAAVWVTDQNVPHRVLYFLPQHLALVVPVARLMHNMHEALAEVEPGRRAFGCFLAGPSKTADIEQSLVIGAHGARSLTVYLVDPA</sequence>
<accession>A0A517SEI2</accession>
<dbReference type="AlphaFoldDB" id="A0A517SEI2"/>
<dbReference type="InParanoid" id="A0A517SEI2"/>
<name>A0A517SEI2_9PLAN</name>
<evidence type="ECO:0000313" key="2">
    <source>
        <dbReference type="EMBL" id="QDT54534.1"/>
    </source>
</evidence>
<evidence type="ECO:0000259" key="1">
    <source>
        <dbReference type="Pfam" id="PF02589"/>
    </source>
</evidence>
<evidence type="ECO:0000313" key="3">
    <source>
        <dbReference type="Proteomes" id="UP000315700"/>
    </source>
</evidence>
<dbReference type="KEGG" id="ccos:Pan44_25670"/>
<dbReference type="EMBL" id="CP036271">
    <property type="protein sequence ID" value="QDT54534.1"/>
    <property type="molecule type" value="Genomic_DNA"/>
</dbReference>
<dbReference type="InterPro" id="IPR024185">
    <property type="entry name" value="FTHF_cligase-like_sf"/>
</dbReference>
<dbReference type="InterPro" id="IPR003741">
    <property type="entry name" value="LUD_dom"/>
</dbReference>
<proteinExistence type="predicted"/>
<feature type="domain" description="LUD" evidence="1">
    <location>
        <begin position="98"/>
        <end position="196"/>
    </location>
</feature>
<dbReference type="RefSeq" id="WP_145030384.1">
    <property type="nucleotide sequence ID" value="NZ_CP036271.1"/>
</dbReference>
<dbReference type="Pfam" id="PF02589">
    <property type="entry name" value="LUD_dom"/>
    <property type="match status" value="1"/>
</dbReference>
<dbReference type="PANTHER" id="PTHR43682">
    <property type="entry name" value="LACTATE UTILIZATION PROTEIN C"/>
    <property type="match status" value="1"/>
</dbReference>
<dbReference type="InterPro" id="IPR037171">
    <property type="entry name" value="NagB/RpiA_transferase-like"/>
</dbReference>
<keyword evidence="3" id="KW-1185">Reference proteome</keyword>
<gene>
    <name evidence="2" type="primary">lutC</name>
    <name evidence="2" type="ORF">Pan44_25670</name>
</gene>
<dbReference type="Gene3D" id="3.40.50.10420">
    <property type="entry name" value="NagB/RpiA/CoA transferase-like"/>
    <property type="match status" value="1"/>
</dbReference>
<dbReference type="SUPFAM" id="SSF100950">
    <property type="entry name" value="NagB/RpiA/CoA transferase-like"/>
    <property type="match status" value="1"/>
</dbReference>
<dbReference type="OrthoDB" id="9794157at2"/>
<reference evidence="2 3" key="1">
    <citation type="submission" date="2019-02" db="EMBL/GenBank/DDBJ databases">
        <title>Deep-cultivation of Planctomycetes and their phenomic and genomic characterization uncovers novel biology.</title>
        <authorList>
            <person name="Wiegand S."/>
            <person name="Jogler M."/>
            <person name="Boedeker C."/>
            <person name="Pinto D."/>
            <person name="Vollmers J."/>
            <person name="Rivas-Marin E."/>
            <person name="Kohn T."/>
            <person name="Peeters S.H."/>
            <person name="Heuer A."/>
            <person name="Rast P."/>
            <person name="Oberbeckmann S."/>
            <person name="Bunk B."/>
            <person name="Jeske O."/>
            <person name="Meyerdierks A."/>
            <person name="Storesund J.E."/>
            <person name="Kallscheuer N."/>
            <person name="Luecker S."/>
            <person name="Lage O.M."/>
            <person name="Pohl T."/>
            <person name="Merkel B.J."/>
            <person name="Hornburger P."/>
            <person name="Mueller R.-W."/>
            <person name="Bruemmer F."/>
            <person name="Labrenz M."/>
            <person name="Spormann A.M."/>
            <person name="Op den Camp H."/>
            <person name="Overmann J."/>
            <person name="Amann R."/>
            <person name="Jetten M.S.M."/>
            <person name="Mascher T."/>
            <person name="Medema M.H."/>
            <person name="Devos D.P."/>
            <person name="Kaster A.-K."/>
            <person name="Ovreas L."/>
            <person name="Rohde M."/>
            <person name="Galperin M.Y."/>
            <person name="Jogler C."/>
        </authorList>
    </citation>
    <scope>NUCLEOTIDE SEQUENCE [LARGE SCALE GENOMIC DNA]</scope>
    <source>
        <strain evidence="2 3">Pan44</strain>
    </source>
</reference>
<dbReference type="Proteomes" id="UP000315700">
    <property type="component" value="Chromosome"/>
</dbReference>
<organism evidence="2 3">
    <name type="scientific">Caulifigura coniformis</name>
    <dbReference type="NCBI Taxonomy" id="2527983"/>
    <lineage>
        <taxon>Bacteria</taxon>
        <taxon>Pseudomonadati</taxon>
        <taxon>Planctomycetota</taxon>
        <taxon>Planctomycetia</taxon>
        <taxon>Planctomycetales</taxon>
        <taxon>Planctomycetaceae</taxon>
        <taxon>Caulifigura</taxon>
    </lineage>
</organism>